<keyword evidence="4 6" id="KW-1133">Transmembrane helix</keyword>
<protein>
    <submittedName>
        <fullName evidence="7">Energy-coupling factor transporter transmembrane protein EcfT</fullName>
    </submittedName>
</protein>
<sequence>MISLTSPIETRAHGWPAGLKLAGLCAVTIVLFQMQSLWFHMVAFAATLTLYALPGQSFLRAGLRSLKVLWPFVLLVGIYHFITRSPLDGMVIILRMLTAVGLANLVTMTTRLTDMIAVVRWLATPLRGLGLRTEYLETAIALVIRFTPELLAKGTHLTEAWRARSARRPGWRVILPFTVLALDDADHIADALRARGGFDAMKES</sequence>
<keyword evidence="8" id="KW-1185">Reference proteome</keyword>
<organism evidence="7 8">
    <name type="scientific">Aliiroseovarius halocynthiae</name>
    <dbReference type="NCBI Taxonomy" id="985055"/>
    <lineage>
        <taxon>Bacteria</taxon>
        <taxon>Pseudomonadati</taxon>
        <taxon>Pseudomonadota</taxon>
        <taxon>Alphaproteobacteria</taxon>
        <taxon>Rhodobacterales</taxon>
        <taxon>Paracoccaceae</taxon>
        <taxon>Aliiroseovarius</taxon>
    </lineage>
</organism>
<comment type="caution">
    <text evidence="7">The sequence shown here is derived from an EMBL/GenBank/DDBJ whole genome shotgun (WGS) entry which is preliminary data.</text>
</comment>
<evidence type="ECO:0000256" key="3">
    <source>
        <dbReference type="ARBA" id="ARBA00022692"/>
    </source>
</evidence>
<dbReference type="EMBL" id="VICH01000007">
    <property type="protein sequence ID" value="TQV67085.1"/>
    <property type="molecule type" value="Genomic_DNA"/>
</dbReference>
<accession>A0A545SQ27</accession>
<keyword evidence="5 6" id="KW-0472">Membrane</keyword>
<feature type="transmembrane region" description="Helical" evidence="6">
    <location>
        <begin position="89"/>
        <end position="106"/>
    </location>
</feature>
<reference evidence="7 8" key="1">
    <citation type="submission" date="2019-06" db="EMBL/GenBank/DDBJ databases">
        <title>A novel species of marine bacteria.</title>
        <authorList>
            <person name="Wang Y."/>
        </authorList>
    </citation>
    <scope>NUCLEOTIDE SEQUENCE [LARGE SCALE GENOMIC DNA]</scope>
    <source>
        <strain evidence="7 8">MA1-10</strain>
    </source>
</reference>
<evidence type="ECO:0000256" key="1">
    <source>
        <dbReference type="ARBA" id="ARBA00004141"/>
    </source>
</evidence>
<evidence type="ECO:0000313" key="7">
    <source>
        <dbReference type="EMBL" id="TQV67085.1"/>
    </source>
</evidence>
<gene>
    <name evidence="7" type="ORF">FIL88_10890</name>
</gene>
<evidence type="ECO:0000256" key="4">
    <source>
        <dbReference type="ARBA" id="ARBA00022989"/>
    </source>
</evidence>
<proteinExistence type="inferred from homology"/>
<feature type="transmembrane region" description="Helical" evidence="6">
    <location>
        <begin position="37"/>
        <end position="54"/>
    </location>
</feature>
<dbReference type="InterPro" id="IPR003339">
    <property type="entry name" value="ABC/ECF_trnsptr_transmembrane"/>
</dbReference>
<dbReference type="Proteomes" id="UP000315816">
    <property type="component" value="Unassembled WGS sequence"/>
</dbReference>
<dbReference type="RefSeq" id="WP_142853898.1">
    <property type="nucleotide sequence ID" value="NZ_FXWW01000003.1"/>
</dbReference>
<dbReference type="CDD" id="cd16914">
    <property type="entry name" value="EcfT"/>
    <property type="match status" value="1"/>
</dbReference>
<feature type="transmembrane region" description="Helical" evidence="6">
    <location>
        <begin position="66"/>
        <end position="83"/>
    </location>
</feature>
<dbReference type="AlphaFoldDB" id="A0A545SQ27"/>
<name>A0A545SQ27_9RHOB</name>
<evidence type="ECO:0000256" key="6">
    <source>
        <dbReference type="SAM" id="Phobius"/>
    </source>
</evidence>
<evidence type="ECO:0000256" key="2">
    <source>
        <dbReference type="ARBA" id="ARBA00008564"/>
    </source>
</evidence>
<comment type="subcellular location">
    <subcellularLocation>
        <location evidence="1">Membrane</location>
        <topology evidence="1">Multi-pass membrane protein</topology>
    </subcellularLocation>
</comment>
<dbReference type="GO" id="GO:0005886">
    <property type="term" value="C:plasma membrane"/>
    <property type="evidence" value="ECO:0007669"/>
    <property type="project" value="UniProtKB-ARBA"/>
</dbReference>
<comment type="similarity">
    <text evidence="2">Belongs to the CbiQ family.</text>
</comment>
<evidence type="ECO:0000256" key="5">
    <source>
        <dbReference type="ARBA" id="ARBA00023136"/>
    </source>
</evidence>
<feature type="transmembrane region" description="Helical" evidence="6">
    <location>
        <begin position="12"/>
        <end position="31"/>
    </location>
</feature>
<dbReference type="OrthoDB" id="5868344at2"/>
<keyword evidence="3 6" id="KW-0812">Transmembrane</keyword>
<evidence type="ECO:0000313" key="8">
    <source>
        <dbReference type="Proteomes" id="UP000315816"/>
    </source>
</evidence>